<feature type="region of interest" description="Disordered" evidence="6">
    <location>
        <begin position="429"/>
        <end position="463"/>
    </location>
</feature>
<dbReference type="PANTHER" id="PTHR30213:SF1">
    <property type="entry name" value="INNER MEMBRANE PROTEIN YHJD"/>
    <property type="match status" value="1"/>
</dbReference>
<feature type="region of interest" description="Disordered" evidence="6">
    <location>
        <begin position="1"/>
        <end position="61"/>
    </location>
</feature>
<dbReference type="Pfam" id="PF03631">
    <property type="entry name" value="Virul_fac_BrkB"/>
    <property type="match status" value="1"/>
</dbReference>
<evidence type="ECO:0000256" key="6">
    <source>
        <dbReference type="SAM" id="MobiDB-lite"/>
    </source>
</evidence>
<proteinExistence type="predicted"/>
<feature type="transmembrane region" description="Helical" evidence="7">
    <location>
        <begin position="339"/>
        <end position="368"/>
    </location>
</feature>
<dbReference type="InterPro" id="IPR017039">
    <property type="entry name" value="Virul_fac_BrkB"/>
</dbReference>
<evidence type="ECO:0000313" key="9">
    <source>
        <dbReference type="Proteomes" id="UP000433071"/>
    </source>
</evidence>
<dbReference type="GO" id="GO:0005886">
    <property type="term" value="C:plasma membrane"/>
    <property type="evidence" value="ECO:0007669"/>
    <property type="project" value="UniProtKB-SubCell"/>
</dbReference>
<feature type="transmembrane region" description="Helical" evidence="7">
    <location>
        <begin position="181"/>
        <end position="208"/>
    </location>
</feature>
<dbReference type="RefSeq" id="WP_155051988.1">
    <property type="nucleotide sequence ID" value="NZ_WMLB01000023.1"/>
</dbReference>
<reference evidence="8 9" key="1">
    <citation type="submission" date="2019-11" db="EMBL/GenBank/DDBJ databases">
        <title>Agromyces kandeliae sp. nov., isolated from mangrove soil.</title>
        <authorList>
            <person name="Wang R."/>
        </authorList>
    </citation>
    <scope>NUCLEOTIDE SEQUENCE [LARGE SCALE GENOMIC DNA]</scope>
    <source>
        <strain evidence="8 9">JCM 11433</strain>
    </source>
</reference>
<keyword evidence="9" id="KW-1185">Reference proteome</keyword>
<gene>
    <name evidence="8" type="ORF">GJ743_11260</name>
</gene>
<feature type="transmembrane region" description="Helical" evidence="7">
    <location>
        <begin position="120"/>
        <end position="140"/>
    </location>
</feature>
<evidence type="ECO:0000256" key="3">
    <source>
        <dbReference type="ARBA" id="ARBA00022692"/>
    </source>
</evidence>
<keyword evidence="3 7" id="KW-0812">Transmembrane</keyword>
<dbReference type="PANTHER" id="PTHR30213">
    <property type="entry name" value="INNER MEMBRANE PROTEIN YHJD"/>
    <property type="match status" value="1"/>
</dbReference>
<name>A0A6I3M7K0_9MICO</name>
<dbReference type="OrthoDB" id="3229302at2"/>
<dbReference type="EMBL" id="WMLB01000023">
    <property type="protein sequence ID" value="MTH68951.1"/>
    <property type="molecule type" value="Genomic_DNA"/>
</dbReference>
<feature type="transmembrane region" description="Helical" evidence="7">
    <location>
        <begin position="229"/>
        <end position="253"/>
    </location>
</feature>
<evidence type="ECO:0000256" key="1">
    <source>
        <dbReference type="ARBA" id="ARBA00004651"/>
    </source>
</evidence>
<evidence type="ECO:0000313" key="8">
    <source>
        <dbReference type="EMBL" id="MTH68951.1"/>
    </source>
</evidence>
<keyword evidence="4 7" id="KW-1133">Transmembrane helix</keyword>
<protein>
    <submittedName>
        <fullName evidence="8">YihY/virulence factor BrkB family protein</fullName>
    </submittedName>
</protein>
<comment type="subcellular location">
    <subcellularLocation>
        <location evidence="1">Cell membrane</location>
        <topology evidence="1">Multi-pass membrane protein</topology>
    </subcellularLocation>
</comment>
<feature type="compositionally biased region" description="Low complexity" evidence="6">
    <location>
        <begin position="10"/>
        <end position="32"/>
    </location>
</feature>
<keyword evidence="2" id="KW-1003">Cell membrane</keyword>
<comment type="caution">
    <text evidence="8">The sequence shown here is derived from an EMBL/GenBank/DDBJ whole genome shotgun (WGS) entry which is preliminary data.</text>
</comment>
<accession>A0A6I3M7K0</accession>
<evidence type="ECO:0000256" key="7">
    <source>
        <dbReference type="SAM" id="Phobius"/>
    </source>
</evidence>
<organism evidence="8 9">
    <name type="scientific">Agromyces bracchium</name>
    <dbReference type="NCBI Taxonomy" id="88376"/>
    <lineage>
        <taxon>Bacteria</taxon>
        <taxon>Bacillati</taxon>
        <taxon>Actinomycetota</taxon>
        <taxon>Actinomycetes</taxon>
        <taxon>Micrococcales</taxon>
        <taxon>Microbacteriaceae</taxon>
        <taxon>Agromyces</taxon>
    </lineage>
</organism>
<evidence type="ECO:0000256" key="2">
    <source>
        <dbReference type="ARBA" id="ARBA00022475"/>
    </source>
</evidence>
<dbReference type="Proteomes" id="UP000433071">
    <property type="component" value="Unassembled WGS sequence"/>
</dbReference>
<evidence type="ECO:0000256" key="5">
    <source>
        <dbReference type="ARBA" id="ARBA00023136"/>
    </source>
</evidence>
<dbReference type="AlphaFoldDB" id="A0A6I3M7K0"/>
<keyword evidence="5 7" id="KW-0472">Membrane</keyword>
<feature type="transmembrane region" description="Helical" evidence="7">
    <location>
        <begin position="273"/>
        <end position="298"/>
    </location>
</feature>
<evidence type="ECO:0000256" key="4">
    <source>
        <dbReference type="ARBA" id="ARBA00022989"/>
    </source>
</evidence>
<feature type="transmembrane region" description="Helical" evidence="7">
    <location>
        <begin position="310"/>
        <end position="333"/>
    </location>
</feature>
<sequence length="463" mass="49800">MSDRDRGRGRAVARADGAPANGAPGNGAPANGTPSSAAPARASDGPVLATPGEPVPTTTARVRERFEAASAPLRERLDEPITRMERLTQRTMALFPVRVWRHFLARNGFLLTAGMSYQSLFAVFAAVYIVFAVAGIWLLGDTETLNALLLLINTYAPGLVGPDGVISTEDLQAAATASTSLFGWTGAVALGGLIWTAIGWVTYARMAVRSIFLLPKDDRAYLYLKARDFAAAFMFGVAILVAAVLSIVATGFLDWMFGLLGIDLTTESPVVRVGLQFGAIIVVFIIDTLALAVMFRFLSGAEMPWRRMWTGSLLGSAALSVLQMLGGWVLSWAGSNPLLATFTVIVALLLWFRIASIIILVAAAWIAVEAADRNESLRRVTAAQLEAERRQREYEALRTAATIRVREARVAAAAARWYERVPASRRLAKTRRDLDELEASAPPPPPTKPHPWLSGNGRGGGSA</sequence>